<sequence length="74" mass="8504">MAKFFSIVSSLIFLHFGYFLAGILIKLDLTKKITIRLDAKNVTTITPMYFFVVAWFAILWGFLLLSFFLFGKSA</sequence>
<reference evidence="2" key="1">
    <citation type="journal article" date="2021" name="Proc. Natl. Acad. Sci. U.S.A.">
        <title>A Catalog of Tens of Thousands of Viruses from Human Metagenomes Reveals Hidden Associations with Chronic Diseases.</title>
        <authorList>
            <person name="Tisza M.J."/>
            <person name="Buck C.B."/>
        </authorList>
    </citation>
    <scope>NUCLEOTIDE SEQUENCE</scope>
    <source>
        <strain evidence="2">CtpWp23</strain>
    </source>
</reference>
<protein>
    <submittedName>
        <fullName evidence="2">Uncharacterized protein</fullName>
    </submittedName>
</protein>
<proteinExistence type="predicted"/>
<organism evidence="2">
    <name type="scientific">Podoviridae sp. ctpWp23</name>
    <dbReference type="NCBI Taxonomy" id="2825277"/>
    <lineage>
        <taxon>Viruses</taxon>
        <taxon>Duplodnaviria</taxon>
        <taxon>Heunggongvirae</taxon>
        <taxon>Uroviricota</taxon>
        <taxon>Caudoviricetes</taxon>
    </lineage>
</organism>
<keyword evidence="1" id="KW-1133">Transmembrane helix</keyword>
<name>A0A8S5U0V3_9CAUD</name>
<dbReference type="EMBL" id="BK015977">
    <property type="protein sequence ID" value="DAF88084.1"/>
    <property type="molecule type" value="Genomic_DNA"/>
</dbReference>
<feature type="transmembrane region" description="Helical" evidence="1">
    <location>
        <begin position="6"/>
        <end position="27"/>
    </location>
</feature>
<keyword evidence="1" id="KW-0812">Transmembrane</keyword>
<keyword evidence="1" id="KW-0472">Membrane</keyword>
<accession>A0A8S5U0V3</accession>
<feature type="transmembrane region" description="Helical" evidence="1">
    <location>
        <begin position="48"/>
        <end position="70"/>
    </location>
</feature>
<evidence type="ECO:0000313" key="2">
    <source>
        <dbReference type="EMBL" id="DAF88084.1"/>
    </source>
</evidence>
<evidence type="ECO:0000256" key="1">
    <source>
        <dbReference type="SAM" id="Phobius"/>
    </source>
</evidence>